<accession>A0AA36EE25</accession>
<evidence type="ECO:0000313" key="3">
    <source>
        <dbReference type="Proteomes" id="UP001177003"/>
    </source>
</evidence>
<dbReference type="AlphaFoldDB" id="A0AA36EE25"/>
<dbReference type="Proteomes" id="UP001177003">
    <property type="component" value="Chromosome 7"/>
</dbReference>
<feature type="compositionally biased region" description="Polar residues" evidence="1">
    <location>
        <begin position="99"/>
        <end position="115"/>
    </location>
</feature>
<name>A0AA36EE25_LACSI</name>
<organism evidence="2 3">
    <name type="scientific">Lactuca saligna</name>
    <name type="common">Willowleaf lettuce</name>
    <dbReference type="NCBI Taxonomy" id="75948"/>
    <lineage>
        <taxon>Eukaryota</taxon>
        <taxon>Viridiplantae</taxon>
        <taxon>Streptophyta</taxon>
        <taxon>Embryophyta</taxon>
        <taxon>Tracheophyta</taxon>
        <taxon>Spermatophyta</taxon>
        <taxon>Magnoliopsida</taxon>
        <taxon>eudicotyledons</taxon>
        <taxon>Gunneridae</taxon>
        <taxon>Pentapetalae</taxon>
        <taxon>asterids</taxon>
        <taxon>campanulids</taxon>
        <taxon>Asterales</taxon>
        <taxon>Asteraceae</taxon>
        <taxon>Cichorioideae</taxon>
        <taxon>Cichorieae</taxon>
        <taxon>Lactucinae</taxon>
        <taxon>Lactuca</taxon>
    </lineage>
</organism>
<evidence type="ECO:0000313" key="2">
    <source>
        <dbReference type="EMBL" id="CAI9292764.1"/>
    </source>
</evidence>
<evidence type="ECO:0000256" key="1">
    <source>
        <dbReference type="SAM" id="MobiDB-lite"/>
    </source>
</evidence>
<proteinExistence type="predicted"/>
<gene>
    <name evidence="2" type="ORF">LSALG_LOCUS31814</name>
</gene>
<sequence length="124" mass="14265">MLPINITTNNKDISRRRHLDAPKYDPGHKRRLLTHGSRWGSHPLYLHTPNTSVQQAIFLLVLCIAHHSNRIGVMDTELFLLRMDLMNLEMAPRIITRSSQGLQVEQDAHSAQSNPPLDHTYVRK</sequence>
<keyword evidence="3" id="KW-1185">Reference proteome</keyword>
<dbReference type="EMBL" id="OX465083">
    <property type="protein sequence ID" value="CAI9292764.1"/>
    <property type="molecule type" value="Genomic_DNA"/>
</dbReference>
<protein>
    <submittedName>
        <fullName evidence="2">Uncharacterized protein</fullName>
    </submittedName>
</protein>
<feature type="region of interest" description="Disordered" evidence="1">
    <location>
        <begin position="99"/>
        <end position="124"/>
    </location>
</feature>
<reference evidence="2" key="1">
    <citation type="submission" date="2023-04" db="EMBL/GenBank/DDBJ databases">
        <authorList>
            <person name="Vijverberg K."/>
            <person name="Xiong W."/>
            <person name="Schranz E."/>
        </authorList>
    </citation>
    <scope>NUCLEOTIDE SEQUENCE</scope>
</reference>